<dbReference type="PANTHER" id="PTHR46558:SF11">
    <property type="entry name" value="HTH-TYPE TRANSCRIPTIONAL REGULATOR XRE"/>
    <property type="match status" value="1"/>
</dbReference>
<accession>C0EH99</accession>
<dbReference type="PANTHER" id="PTHR46558">
    <property type="entry name" value="TRACRIPTIONAL REGULATORY PROTEIN-RELATED-RELATED"/>
    <property type="match status" value="1"/>
</dbReference>
<feature type="domain" description="HTH cro/C1-type" evidence="2">
    <location>
        <begin position="10"/>
        <end position="64"/>
    </location>
</feature>
<protein>
    <submittedName>
        <fullName evidence="3">DNA-binding helix-turn-helix protein</fullName>
    </submittedName>
</protein>
<gene>
    <name evidence="3" type="ORF">CLOSTMETH_03299</name>
</gene>
<dbReference type="InterPro" id="IPR001387">
    <property type="entry name" value="Cro/C1-type_HTH"/>
</dbReference>
<dbReference type="PROSITE" id="PS50943">
    <property type="entry name" value="HTH_CROC1"/>
    <property type="match status" value="1"/>
</dbReference>
<dbReference type="InterPro" id="IPR010982">
    <property type="entry name" value="Lambda_DNA-bd_dom_sf"/>
</dbReference>
<reference evidence="3 4" key="1">
    <citation type="submission" date="2009-01" db="EMBL/GenBank/DDBJ databases">
        <authorList>
            <person name="Fulton L."/>
            <person name="Clifton S."/>
            <person name="Fulton B."/>
            <person name="Xu J."/>
            <person name="Minx P."/>
            <person name="Pepin K.H."/>
            <person name="Johnson M."/>
            <person name="Bhonagiri V."/>
            <person name="Nash W.E."/>
            <person name="Mardis E.R."/>
            <person name="Wilson R.K."/>
        </authorList>
    </citation>
    <scope>NUCLEOTIDE SEQUENCE [LARGE SCALE GENOMIC DNA]</scope>
    <source>
        <strain evidence="3 4">DSM 5476</strain>
    </source>
</reference>
<dbReference type="SUPFAM" id="SSF47413">
    <property type="entry name" value="lambda repressor-like DNA-binding domains"/>
    <property type="match status" value="1"/>
</dbReference>
<dbReference type="Pfam" id="PF01381">
    <property type="entry name" value="HTH_3"/>
    <property type="match status" value="1"/>
</dbReference>
<comment type="caution">
    <text evidence="3">The sequence shown here is derived from an EMBL/GenBank/DDBJ whole genome shotgun (WGS) entry which is preliminary data.</text>
</comment>
<dbReference type="Proteomes" id="UP000003340">
    <property type="component" value="Unassembled WGS sequence"/>
</dbReference>
<dbReference type="CDD" id="cd00093">
    <property type="entry name" value="HTH_XRE"/>
    <property type="match status" value="1"/>
</dbReference>
<sequence length="112" mass="12936">MERGGIVNRLKELRKESSYTQEAIAAKLGTAQENISNYEIEKVPIPVDLLIQFAQLYHTSTDYILGLSSERQIVKFDADQWEQDVAKLIELYQRLPKSKRKVILDLLICLNQ</sequence>
<dbReference type="AlphaFoldDB" id="C0EH99"/>
<organism evidence="3 4">
    <name type="scientific">[Clostridium] methylpentosum DSM 5476</name>
    <dbReference type="NCBI Taxonomy" id="537013"/>
    <lineage>
        <taxon>Bacteria</taxon>
        <taxon>Bacillati</taxon>
        <taxon>Bacillota</taxon>
        <taxon>Clostridia</taxon>
        <taxon>Eubacteriales</taxon>
        <taxon>Oscillospiraceae</taxon>
        <taxon>Oscillospiraceae incertae sedis</taxon>
    </lineage>
</organism>
<evidence type="ECO:0000313" key="4">
    <source>
        <dbReference type="Proteomes" id="UP000003340"/>
    </source>
</evidence>
<keyword evidence="4" id="KW-1185">Reference proteome</keyword>
<evidence type="ECO:0000256" key="1">
    <source>
        <dbReference type="ARBA" id="ARBA00023125"/>
    </source>
</evidence>
<reference evidence="3 4" key="2">
    <citation type="submission" date="2009-02" db="EMBL/GenBank/DDBJ databases">
        <title>Draft genome sequence of Clostridium methylpentosum (DSM 5476).</title>
        <authorList>
            <person name="Sudarsanam P."/>
            <person name="Ley R."/>
            <person name="Guruge J."/>
            <person name="Turnbaugh P.J."/>
            <person name="Mahowald M."/>
            <person name="Liep D."/>
            <person name="Gordon J."/>
        </authorList>
    </citation>
    <scope>NUCLEOTIDE SEQUENCE [LARGE SCALE GENOMIC DNA]</scope>
    <source>
        <strain evidence="3 4">DSM 5476</strain>
    </source>
</reference>
<dbReference type="GO" id="GO:0003677">
    <property type="term" value="F:DNA binding"/>
    <property type="evidence" value="ECO:0007669"/>
    <property type="project" value="UniProtKB-KW"/>
</dbReference>
<name>C0EH99_9FIRM</name>
<dbReference type="STRING" id="537013.CLOSTMETH_03299"/>
<dbReference type="eggNOG" id="COG1396">
    <property type="taxonomic scope" value="Bacteria"/>
</dbReference>
<dbReference type="SMART" id="SM00530">
    <property type="entry name" value="HTH_XRE"/>
    <property type="match status" value="1"/>
</dbReference>
<evidence type="ECO:0000259" key="2">
    <source>
        <dbReference type="PROSITE" id="PS50943"/>
    </source>
</evidence>
<proteinExistence type="predicted"/>
<dbReference type="Gene3D" id="1.10.260.40">
    <property type="entry name" value="lambda repressor-like DNA-binding domains"/>
    <property type="match status" value="1"/>
</dbReference>
<evidence type="ECO:0000313" key="3">
    <source>
        <dbReference type="EMBL" id="EEG29186.1"/>
    </source>
</evidence>
<keyword evidence="1 3" id="KW-0238">DNA-binding</keyword>
<dbReference type="HOGENOM" id="CLU_066192_4_2_9"/>
<dbReference type="EMBL" id="ACEC01000115">
    <property type="protein sequence ID" value="EEG29186.1"/>
    <property type="molecule type" value="Genomic_DNA"/>
</dbReference>